<accession>A0ABU4D1E0</accession>
<reference evidence="2 3" key="1">
    <citation type="submission" date="2023-10" db="EMBL/GenBank/DDBJ databases">
        <title>Development of a sustainable strategy for remediation of hydrocarbon-contaminated territories based on the waste exchange concept.</title>
        <authorList>
            <person name="Krivoruchko A."/>
        </authorList>
    </citation>
    <scope>NUCLEOTIDE SEQUENCE [LARGE SCALE GENOMIC DNA]</scope>
    <source>
        <strain evidence="2 3">IEGM 1327</strain>
    </source>
</reference>
<dbReference type="RefSeq" id="WP_317533204.1">
    <property type="nucleotide sequence ID" value="NZ_JAWLKF010000006.1"/>
</dbReference>
<comment type="caution">
    <text evidence="2">The sequence shown here is derived from an EMBL/GenBank/DDBJ whole genome shotgun (WGS) entry which is preliminary data.</text>
</comment>
<dbReference type="Proteomes" id="UP001186104">
    <property type="component" value="Unassembled WGS sequence"/>
</dbReference>
<feature type="compositionally biased region" description="Polar residues" evidence="1">
    <location>
        <begin position="862"/>
        <end position="873"/>
    </location>
</feature>
<name>A0ABU4D1E0_9NOCA</name>
<dbReference type="Pfam" id="PF04465">
    <property type="entry name" value="DUF499"/>
    <property type="match status" value="1"/>
</dbReference>
<evidence type="ECO:0000313" key="3">
    <source>
        <dbReference type="Proteomes" id="UP001186104"/>
    </source>
</evidence>
<sequence length="940" mass="101727">MNKLKPWIEIAKPHRDIRDGSFDESLFAADLGLVANGKGPKDYLDPELFARKTYLTNNLRAALVEVGNRLGGDDTAAAVFRMQTDFGGGKTHTLLAAYHLFGSPDKVGATKFGRELASELKSGELPRARVAVLDGSAMTVDPETMPDGTTLHSFLGHLAWRLGGATLYEKIRAKDEGLRGTSTVEMVNLLTDAAPCLILLDETLEYLNKALEMRAQDGNLAATTLTIIKELCTAVSNVPGVAIIATLTSSRLEDYATLAGEEMQERLSKVVGRTENIVTPVEGDDIFPILHTRLFETVGDQSERRAVADAYGAWYEQMGDALPQQFRDPAYRDRIEHAYPFHPELIDILTNRWGSLSGFQRTRGALRTLAHTVKALAQRNQQSPLIHAGDMPLADAGVRAEVIRFAGESFKAALNADIIRRESKAAEEDRRRGGEVEKYNIAVALATTAFLNSFGADKVVGASAPQMLIGVGRPNPGLSRGVLDDVRDALSGSLWYMRYEAGRYRFTTEPNLNKVIVEREGAIGDDRLIELLREATIKVAPQTEPFRVETSVTESSDLADEPRLTIGVLTPDLTIGPEHGPDTVARASIILNNRGGSARTNKNAIVLIAGDRAGIAKARQTARSLAAMRDITRDQARLKRFNQEQRGQLAERLVSAEERLPQQITMAYRHLILLGGDGGSVSRVDTVDLGPTRASATIPGRILEHLKNNDRYLDSTLAPAALLTERFGVIAPGEQAVELDRLLGYFYRLPRLPKLADHDVLRRCLIQGVANGTFGLASGAMWDAPDAVLRHGTAVDPSEVQFQPGTWLVRAAAIALRIQARQPNITSAANGDGTTKGEPAPGAQDETPSNSSPVSAPEPNSRPGSTDPNSITISISGVPADKIRDVVKVAVMPLASGGAELAVDVEIRARNPAGISRNTLNLVVAEGLRQLGVEHSFTED</sequence>
<dbReference type="InterPro" id="IPR007555">
    <property type="entry name" value="DUF499"/>
</dbReference>
<proteinExistence type="predicted"/>
<keyword evidence="3" id="KW-1185">Reference proteome</keyword>
<organism evidence="2 3">
    <name type="scientific">Rhodococcus cerastii</name>
    <dbReference type="NCBI Taxonomy" id="908616"/>
    <lineage>
        <taxon>Bacteria</taxon>
        <taxon>Bacillati</taxon>
        <taxon>Actinomycetota</taxon>
        <taxon>Actinomycetes</taxon>
        <taxon>Mycobacteriales</taxon>
        <taxon>Nocardiaceae</taxon>
        <taxon>Rhodococcus</taxon>
    </lineage>
</organism>
<dbReference type="EMBL" id="JAWLKF010000006">
    <property type="protein sequence ID" value="MDV6303538.1"/>
    <property type="molecule type" value="Genomic_DNA"/>
</dbReference>
<feature type="region of interest" description="Disordered" evidence="1">
    <location>
        <begin position="825"/>
        <end position="873"/>
    </location>
</feature>
<evidence type="ECO:0000313" key="2">
    <source>
        <dbReference type="EMBL" id="MDV6303538.1"/>
    </source>
</evidence>
<protein>
    <submittedName>
        <fullName evidence="2">DUF499 domain-containing protein</fullName>
    </submittedName>
</protein>
<evidence type="ECO:0000256" key="1">
    <source>
        <dbReference type="SAM" id="MobiDB-lite"/>
    </source>
</evidence>
<gene>
    <name evidence="2" type="ORF">R3P93_13310</name>
</gene>